<evidence type="ECO:0000256" key="1">
    <source>
        <dbReference type="ARBA" id="ARBA00012513"/>
    </source>
</evidence>
<accession>A0ABR0T418</accession>
<dbReference type="SUPFAM" id="SSF56112">
    <property type="entry name" value="Protein kinase-like (PK-like)"/>
    <property type="match status" value="1"/>
</dbReference>
<dbReference type="PANTHER" id="PTHR38248:SF2">
    <property type="entry name" value="FUNK1 11"/>
    <property type="match status" value="1"/>
</dbReference>
<comment type="catalytic activity">
    <reaction evidence="2">
        <text>L-threonyl-[protein] + ATP = O-phospho-L-threonyl-[protein] + ADP + H(+)</text>
        <dbReference type="Rhea" id="RHEA:46608"/>
        <dbReference type="Rhea" id="RHEA-COMP:11060"/>
        <dbReference type="Rhea" id="RHEA-COMP:11605"/>
        <dbReference type="ChEBI" id="CHEBI:15378"/>
        <dbReference type="ChEBI" id="CHEBI:30013"/>
        <dbReference type="ChEBI" id="CHEBI:30616"/>
        <dbReference type="ChEBI" id="CHEBI:61977"/>
        <dbReference type="ChEBI" id="CHEBI:456216"/>
        <dbReference type="EC" id="2.7.11.1"/>
    </reaction>
</comment>
<feature type="domain" description="Fungal-type protein kinase" evidence="5">
    <location>
        <begin position="246"/>
        <end position="625"/>
    </location>
</feature>
<dbReference type="InterPro" id="IPR008266">
    <property type="entry name" value="Tyr_kinase_AS"/>
</dbReference>
<evidence type="ECO:0000256" key="3">
    <source>
        <dbReference type="ARBA" id="ARBA00048679"/>
    </source>
</evidence>
<gene>
    <name evidence="6" type="ORF">PT974_01470</name>
</gene>
<evidence type="ECO:0000256" key="4">
    <source>
        <dbReference type="SAM" id="MobiDB-lite"/>
    </source>
</evidence>
<keyword evidence="7" id="KW-1185">Reference proteome</keyword>
<proteinExistence type="predicted"/>
<dbReference type="PANTHER" id="PTHR38248">
    <property type="entry name" value="FUNK1 6"/>
    <property type="match status" value="1"/>
</dbReference>
<sequence>MEDPYKLSVIQENPIGDSLKGLHSCFASACRKKGVSNESSSIDKLDKDILQDLALEVLSLLPTLHASRKLPSAGRAKSLFADILRLNFATTEGNFDFTNIKPLFIAVLDEKPDVEIWEKDTPFRFASSGVVNSSELREFMDPMLQAELGDIWFDLDIYGTFFESVAGLKEAADIVFKTCCKGDKPLFDQGWRDWPDDTSEKNVIAWLEKITQHLAETAEHHTSIAIRQQFVGLPHKPLKGSVADRKLDVGFVNNAQSLALLTHHWSQILVPGELKKNSADDVLKTWLDLEKYVREVFRTQDTRRFVLGFTLCGPIMRIWNFDRIGAIGSTKLDVNQDGLQFVSVILGFLCMDREALGFDPTIIKTWDKRYIEIDHEGQQKRLILDRLMSRSAGIVTRGTTCWEAYLEGEPQVRMVLKDSWQPTERNEGELLRLATEKKVTNMVRHYYSETVQAGGLVDDVQNNIRKGLNVGHGKRTNRPQKPSPNRVFPARLCMRDIIQSRSAGSKRSSSQSGMAESSSKRHRSESPTKQEATMPGNRVHQRIIMRDYGDPIYCAESLAVLLESIAQCVGGHKALYDAGILHRDISLNNLLINTDRSDASHLGFLIDLDLAVKVSREEASGAATRRRRCLFLFLLADTTIAMSARPTDWSPFHNGGGWKTLDDDNVAPGHRSKLGDILSSRRTRLASCIGAILVLLLLLSSRSRTDLPSMSAWHQTTSKQIDRSKHTYMSPPADSIDWTRFAYFQYVTNDEYLCNSIMIFEALHQLGSKADRVLLYPFQMMVNPNSKEVNDDQTRLLIKARDEYNVRLKPVTVQRKANEDPTWASSYTKLLAFNQTQYDRVLSLDSDATVLQSMDELFLLPPCPAAMPRAYWLLPDENTLSSQLILVQPSAAEFRRVHAAIEDADHGQYDMEIVNTLYRDSAMVLPHRPYDMLSAEFRREQHEQYLGSAQEEWDPIAVYEAAKFVHFSDWPVPKPWIPMELDLREEKQPRCTVTKDGVENCADRDIWVELYRDFLRRRIDICYIE</sequence>
<comment type="catalytic activity">
    <reaction evidence="3">
        <text>L-seryl-[protein] + ATP = O-phospho-L-seryl-[protein] + ADP + H(+)</text>
        <dbReference type="Rhea" id="RHEA:17989"/>
        <dbReference type="Rhea" id="RHEA-COMP:9863"/>
        <dbReference type="Rhea" id="RHEA-COMP:11604"/>
        <dbReference type="ChEBI" id="CHEBI:15378"/>
        <dbReference type="ChEBI" id="CHEBI:29999"/>
        <dbReference type="ChEBI" id="CHEBI:30616"/>
        <dbReference type="ChEBI" id="CHEBI:83421"/>
        <dbReference type="ChEBI" id="CHEBI:456216"/>
        <dbReference type="EC" id="2.7.11.1"/>
    </reaction>
</comment>
<dbReference type="InterPro" id="IPR011009">
    <property type="entry name" value="Kinase-like_dom_sf"/>
</dbReference>
<feature type="region of interest" description="Disordered" evidence="4">
    <location>
        <begin position="467"/>
        <end position="487"/>
    </location>
</feature>
<dbReference type="InterPro" id="IPR029044">
    <property type="entry name" value="Nucleotide-diphossugar_trans"/>
</dbReference>
<evidence type="ECO:0000313" key="7">
    <source>
        <dbReference type="Proteomes" id="UP001338125"/>
    </source>
</evidence>
<dbReference type="EC" id="2.7.11.1" evidence="1"/>
<dbReference type="Gene3D" id="1.10.510.10">
    <property type="entry name" value="Transferase(Phosphotransferase) domain 1"/>
    <property type="match status" value="1"/>
</dbReference>
<feature type="region of interest" description="Disordered" evidence="4">
    <location>
        <begin position="500"/>
        <end position="538"/>
    </location>
</feature>
<protein>
    <recommendedName>
        <fullName evidence="1">non-specific serine/threonine protein kinase</fullName>
        <ecNumber evidence="1">2.7.11.1</ecNumber>
    </recommendedName>
</protein>
<evidence type="ECO:0000259" key="5">
    <source>
        <dbReference type="Pfam" id="PF17667"/>
    </source>
</evidence>
<dbReference type="Proteomes" id="UP001338125">
    <property type="component" value="Unassembled WGS sequence"/>
</dbReference>
<dbReference type="EMBL" id="JAVFKD010000001">
    <property type="protein sequence ID" value="KAK5999082.1"/>
    <property type="molecule type" value="Genomic_DNA"/>
</dbReference>
<name>A0ABR0T418_9HYPO</name>
<evidence type="ECO:0000313" key="6">
    <source>
        <dbReference type="EMBL" id="KAK5999082.1"/>
    </source>
</evidence>
<comment type="caution">
    <text evidence="6">The sequence shown here is derived from an EMBL/GenBank/DDBJ whole genome shotgun (WGS) entry which is preliminary data.</text>
</comment>
<reference evidence="6 7" key="1">
    <citation type="submission" date="2024-01" db="EMBL/GenBank/DDBJ databases">
        <title>Complete genome of Cladobotryum mycophilum ATHUM6906.</title>
        <authorList>
            <person name="Christinaki A.C."/>
            <person name="Myridakis A.I."/>
            <person name="Kouvelis V.N."/>
        </authorList>
    </citation>
    <scope>NUCLEOTIDE SEQUENCE [LARGE SCALE GENOMIC DNA]</scope>
    <source>
        <strain evidence="6 7">ATHUM6906</strain>
    </source>
</reference>
<organism evidence="6 7">
    <name type="scientific">Cladobotryum mycophilum</name>
    <dbReference type="NCBI Taxonomy" id="491253"/>
    <lineage>
        <taxon>Eukaryota</taxon>
        <taxon>Fungi</taxon>
        <taxon>Dikarya</taxon>
        <taxon>Ascomycota</taxon>
        <taxon>Pezizomycotina</taxon>
        <taxon>Sordariomycetes</taxon>
        <taxon>Hypocreomycetidae</taxon>
        <taxon>Hypocreales</taxon>
        <taxon>Hypocreaceae</taxon>
        <taxon>Cladobotryum</taxon>
    </lineage>
</organism>
<dbReference type="Pfam" id="PF17667">
    <property type="entry name" value="Pkinase_fungal"/>
    <property type="match status" value="1"/>
</dbReference>
<dbReference type="PROSITE" id="PS00109">
    <property type="entry name" value="PROTEIN_KINASE_TYR"/>
    <property type="match status" value="1"/>
</dbReference>
<feature type="compositionally biased region" description="Low complexity" evidence="4">
    <location>
        <begin position="500"/>
        <end position="517"/>
    </location>
</feature>
<dbReference type="Gene3D" id="3.90.550.10">
    <property type="entry name" value="Spore Coat Polysaccharide Biosynthesis Protein SpsA, Chain A"/>
    <property type="match status" value="1"/>
</dbReference>
<dbReference type="InterPro" id="IPR040976">
    <property type="entry name" value="Pkinase_fungal"/>
</dbReference>
<evidence type="ECO:0000256" key="2">
    <source>
        <dbReference type="ARBA" id="ARBA00047899"/>
    </source>
</evidence>
<dbReference type="SUPFAM" id="SSF53448">
    <property type="entry name" value="Nucleotide-diphospho-sugar transferases"/>
    <property type="match status" value="1"/>
</dbReference>